<name>A0ABN3FVJ7_9PSEU</name>
<organism evidence="1 2">
    <name type="scientific">Saccharopolyspora halophila</name>
    <dbReference type="NCBI Taxonomy" id="405551"/>
    <lineage>
        <taxon>Bacteria</taxon>
        <taxon>Bacillati</taxon>
        <taxon>Actinomycetota</taxon>
        <taxon>Actinomycetes</taxon>
        <taxon>Pseudonocardiales</taxon>
        <taxon>Pseudonocardiaceae</taxon>
        <taxon>Saccharopolyspora</taxon>
    </lineage>
</organism>
<dbReference type="Proteomes" id="UP001501218">
    <property type="component" value="Unassembled WGS sequence"/>
</dbReference>
<sequence length="254" mass="29019">MGASGDYPPQAYAPSGELWWRLEVAPGKSRRRFGAEQRIAAWLAFNRREGQIFTMRDLRAALGEDAEHLNRRLRKLRGDHWQILSQKDDGSLAHDEYRVGEVGWHPGSGKPRPRRADVSDRLRTQVIRRDQSTCRVCGVVATDPYPDVPDRRAVITVGHRIPGKRLDRSATADDLQAECERCNGSVRDEVADPETLAEVRPEVRMMKKAEKEELLAWLENGRTTSSVQRLYLRARRLAESEREVLIGDLRLMTQ</sequence>
<evidence type="ECO:0000313" key="2">
    <source>
        <dbReference type="Proteomes" id="UP001501218"/>
    </source>
</evidence>
<dbReference type="Gene3D" id="1.10.30.50">
    <property type="match status" value="1"/>
</dbReference>
<evidence type="ECO:0000313" key="1">
    <source>
        <dbReference type="EMBL" id="GAA2338157.1"/>
    </source>
</evidence>
<proteinExistence type="predicted"/>
<accession>A0ABN3FVJ7</accession>
<comment type="caution">
    <text evidence="1">The sequence shown here is derived from an EMBL/GenBank/DDBJ whole genome shotgun (WGS) entry which is preliminary data.</text>
</comment>
<dbReference type="EMBL" id="BAAARA010000003">
    <property type="protein sequence ID" value="GAA2338157.1"/>
    <property type="molecule type" value="Genomic_DNA"/>
</dbReference>
<keyword evidence="2" id="KW-1185">Reference proteome</keyword>
<protein>
    <recommendedName>
        <fullName evidence="3">HNH endonuclease</fullName>
    </recommendedName>
</protein>
<dbReference type="RefSeq" id="WP_344127664.1">
    <property type="nucleotide sequence ID" value="NZ_BAAARA010000003.1"/>
</dbReference>
<gene>
    <name evidence="1" type="ORF">GCM10009854_12950</name>
</gene>
<evidence type="ECO:0008006" key="3">
    <source>
        <dbReference type="Google" id="ProtNLM"/>
    </source>
</evidence>
<reference evidence="1 2" key="1">
    <citation type="journal article" date="2019" name="Int. J. Syst. Evol. Microbiol.">
        <title>The Global Catalogue of Microorganisms (GCM) 10K type strain sequencing project: providing services to taxonomists for standard genome sequencing and annotation.</title>
        <authorList>
            <consortium name="The Broad Institute Genomics Platform"/>
            <consortium name="The Broad Institute Genome Sequencing Center for Infectious Disease"/>
            <person name="Wu L."/>
            <person name="Ma J."/>
        </authorList>
    </citation>
    <scope>NUCLEOTIDE SEQUENCE [LARGE SCALE GENOMIC DNA]</scope>
    <source>
        <strain evidence="1 2">JCM 16221</strain>
    </source>
</reference>